<protein>
    <submittedName>
        <fullName evidence="1">Uncharacterized protein</fullName>
    </submittedName>
</protein>
<accession>A0A9Q3HFP8</accession>
<gene>
    <name evidence="1" type="ORF">O181_042257</name>
</gene>
<organism evidence="1 2">
    <name type="scientific">Austropuccinia psidii MF-1</name>
    <dbReference type="NCBI Taxonomy" id="1389203"/>
    <lineage>
        <taxon>Eukaryota</taxon>
        <taxon>Fungi</taxon>
        <taxon>Dikarya</taxon>
        <taxon>Basidiomycota</taxon>
        <taxon>Pucciniomycotina</taxon>
        <taxon>Pucciniomycetes</taxon>
        <taxon>Pucciniales</taxon>
        <taxon>Sphaerophragmiaceae</taxon>
        <taxon>Austropuccinia</taxon>
    </lineage>
</organism>
<dbReference type="Proteomes" id="UP000765509">
    <property type="component" value="Unassembled WGS sequence"/>
</dbReference>
<name>A0A9Q3HFP8_9BASI</name>
<dbReference type="EMBL" id="AVOT02016878">
    <property type="protein sequence ID" value="MBW0502542.1"/>
    <property type="molecule type" value="Genomic_DNA"/>
</dbReference>
<comment type="caution">
    <text evidence="1">The sequence shown here is derived from an EMBL/GenBank/DDBJ whole genome shotgun (WGS) entry which is preliminary data.</text>
</comment>
<proteinExistence type="predicted"/>
<sequence>MQRPQDMSKKGKACQVYHVHVDGIDDGSLLDSAADVHVSGINPDFTLKKKLTNPPISTWRLPVNQPTSLVSVV</sequence>
<evidence type="ECO:0000313" key="2">
    <source>
        <dbReference type="Proteomes" id="UP000765509"/>
    </source>
</evidence>
<dbReference type="AlphaFoldDB" id="A0A9Q3HFP8"/>
<reference evidence="1" key="1">
    <citation type="submission" date="2021-03" db="EMBL/GenBank/DDBJ databases">
        <title>Draft genome sequence of rust myrtle Austropuccinia psidii MF-1, a brazilian biotype.</title>
        <authorList>
            <person name="Quecine M.C."/>
            <person name="Pachon D.M.R."/>
            <person name="Bonatelli M.L."/>
            <person name="Correr F.H."/>
            <person name="Franceschini L.M."/>
            <person name="Leite T.F."/>
            <person name="Margarido G.R.A."/>
            <person name="Almeida C.A."/>
            <person name="Ferrarezi J.A."/>
            <person name="Labate C.A."/>
        </authorList>
    </citation>
    <scope>NUCLEOTIDE SEQUENCE</scope>
    <source>
        <strain evidence="1">MF-1</strain>
    </source>
</reference>
<keyword evidence="2" id="KW-1185">Reference proteome</keyword>
<evidence type="ECO:0000313" key="1">
    <source>
        <dbReference type="EMBL" id="MBW0502542.1"/>
    </source>
</evidence>